<reference evidence="1 2" key="1">
    <citation type="journal article" date="2021" name="Plant Biotechnol. J.">
        <title>Multi-omics assisted identification of the key and species-specific regulatory components of drought-tolerant mechanisms in Gossypium stocksii.</title>
        <authorList>
            <person name="Yu D."/>
            <person name="Ke L."/>
            <person name="Zhang D."/>
            <person name="Wu Y."/>
            <person name="Sun Y."/>
            <person name="Mei J."/>
            <person name="Sun J."/>
            <person name="Sun Y."/>
        </authorList>
    </citation>
    <scope>NUCLEOTIDE SEQUENCE [LARGE SCALE GENOMIC DNA]</scope>
    <source>
        <strain evidence="2">cv. E1</strain>
        <tissue evidence="1">Leaf</tissue>
    </source>
</reference>
<accession>A0A9D4AI53</accession>
<gene>
    <name evidence="1" type="ORF">J1N35_004558</name>
</gene>
<keyword evidence="2" id="KW-1185">Reference proteome</keyword>
<evidence type="ECO:0000313" key="1">
    <source>
        <dbReference type="EMBL" id="KAH1121398.1"/>
    </source>
</evidence>
<dbReference type="Proteomes" id="UP000828251">
    <property type="component" value="Unassembled WGS sequence"/>
</dbReference>
<sequence>MGGRGHIASQCPNRNIMILKENGEIESAGESEEETIPPLKETSKLEYPAEGELFVIKTNLSM</sequence>
<dbReference type="EMBL" id="JAIQCV010000002">
    <property type="protein sequence ID" value="KAH1121398.1"/>
    <property type="molecule type" value="Genomic_DNA"/>
</dbReference>
<evidence type="ECO:0000313" key="2">
    <source>
        <dbReference type="Proteomes" id="UP000828251"/>
    </source>
</evidence>
<organism evidence="1 2">
    <name type="scientific">Gossypium stocksii</name>
    <dbReference type="NCBI Taxonomy" id="47602"/>
    <lineage>
        <taxon>Eukaryota</taxon>
        <taxon>Viridiplantae</taxon>
        <taxon>Streptophyta</taxon>
        <taxon>Embryophyta</taxon>
        <taxon>Tracheophyta</taxon>
        <taxon>Spermatophyta</taxon>
        <taxon>Magnoliopsida</taxon>
        <taxon>eudicotyledons</taxon>
        <taxon>Gunneridae</taxon>
        <taxon>Pentapetalae</taxon>
        <taxon>rosids</taxon>
        <taxon>malvids</taxon>
        <taxon>Malvales</taxon>
        <taxon>Malvaceae</taxon>
        <taxon>Malvoideae</taxon>
        <taxon>Gossypium</taxon>
    </lineage>
</organism>
<name>A0A9D4AI53_9ROSI</name>
<dbReference type="AlphaFoldDB" id="A0A9D4AI53"/>
<proteinExistence type="predicted"/>
<protein>
    <submittedName>
        <fullName evidence="1">Uncharacterized protein</fullName>
    </submittedName>
</protein>
<comment type="caution">
    <text evidence="1">The sequence shown here is derived from an EMBL/GenBank/DDBJ whole genome shotgun (WGS) entry which is preliminary data.</text>
</comment>